<dbReference type="EMBL" id="JADIMB010000042">
    <property type="protein sequence ID" value="MBO8470718.1"/>
    <property type="molecule type" value="Genomic_DNA"/>
</dbReference>
<feature type="transmembrane region" description="Helical" evidence="1">
    <location>
        <begin position="17"/>
        <end position="35"/>
    </location>
</feature>
<keyword evidence="1" id="KW-0472">Membrane</keyword>
<evidence type="ECO:0000256" key="1">
    <source>
        <dbReference type="SAM" id="Phobius"/>
    </source>
</evidence>
<comment type="caution">
    <text evidence="2">The sequence shown here is derived from an EMBL/GenBank/DDBJ whole genome shotgun (WGS) entry which is preliminary data.</text>
</comment>
<sequence>MDNFASDFKHKSHMKTTLTRVFTIGFAMIFALAGCKKDVDYSYPMEIVYLNETGHSISLTISSDYTPMDIVLGKGGRYSRTWASGSGPNYPPQLTEAKVVFDDEYTVFHRITDQPGTYHNVCNSADYKCTTMNDVKTGRVYTFTFTEEDYNYAVNASKAD</sequence>
<protein>
    <submittedName>
        <fullName evidence="2">Uncharacterized protein</fullName>
    </submittedName>
</protein>
<evidence type="ECO:0000313" key="2">
    <source>
        <dbReference type="EMBL" id="MBO8470718.1"/>
    </source>
</evidence>
<proteinExistence type="predicted"/>
<gene>
    <name evidence="2" type="ORF">IAB82_02855</name>
</gene>
<keyword evidence="1" id="KW-1133">Transmembrane helix</keyword>
<accession>A0A9D9NEN2</accession>
<organism evidence="2 3">
    <name type="scientific">Candidatus Cryptobacteroides faecavium</name>
    <dbReference type="NCBI Taxonomy" id="2840762"/>
    <lineage>
        <taxon>Bacteria</taxon>
        <taxon>Pseudomonadati</taxon>
        <taxon>Bacteroidota</taxon>
        <taxon>Bacteroidia</taxon>
        <taxon>Bacteroidales</taxon>
        <taxon>Candidatus Cryptobacteroides</taxon>
    </lineage>
</organism>
<name>A0A9D9NEN2_9BACT</name>
<reference evidence="2" key="1">
    <citation type="submission" date="2020-10" db="EMBL/GenBank/DDBJ databases">
        <authorList>
            <person name="Gilroy R."/>
        </authorList>
    </citation>
    <scope>NUCLEOTIDE SEQUENCE</scope>
    <source>
        <strain evidence="2">B2-22910</strain>
    </source>
</reference>
<reference evidence="2" key="2">
    <citation type="journal article" date="2021" name="PeerJ">
        <title>Extensive microbial diversity within the chicken gut microbiome revealed by metagenomics and culture.</title>
        <authorList>
            <person name="Gilroy R."/>
            <person name="Ravi A."/>
            <person name="Getino M."/>
            <person name="Pursley I."/>
            <person name="Horton D.L."/>
            <person name="Alikhan N.F."/>
            <person name="Baker D."/>
            <person name="Gharbi K."/>
            <person name="Hall N."/>
            <person name="Watson M."/>
            <person name="Adriaenssens E.M."/>
            <person name="Foster-Nyarko E."/>
            <person name="Jarju S."/>
            <person name="Secka A."/>
            <person name="Antonio M."/>
            <person name="Oren A."/>
            <person name="Chaudhuri R.R."/>
            <person name="La Ragione R."/>
            <person name="Hildebrand F."/>
            <person name="Pallen M.J."/>
        </authorList>
    </citation>
    <scope>NUCLEOTIDE SEQUENCE</scope>
    <source>
        <strain evidence="2">B2-22910</strain>
    </source>
</reference>
<dbReference type="AlphaFoldDB" id="A0A9D9NEN2"/>
<evidence type="ECO:0000313" key="3">
    <source>
        <dbReference type="Proteomes" id="UP000823603"/>
    </source>
</evidence>
<keyword evidence="1" id="KW-0812">Transmembrane</keyword>
<dbReference type="Proteomes" id="UP000823603">
    <property type="component" value="Unassembled WGS sequence"/>
</dbReference>